<organism evidence="2 3">
    <name type="scientific">Paenibacillus mucilaginosus (strain KNP414)</name>
    <dbReference type="NCBI Taxonomy" id="1036673"/>
    <lineage>
        <taxon>Bacteria</taxon>
        <taxon>Bacillati</taxon>
        <taxon>Bacillota</taxon>
        <taxon>Bacilli</taxon>
        <taxon>Bacillales</taxon>
        <taxon>Paenibacillaceae</taxon>
        <taxon>Paenibacillus</taxon>
    </lineage>
</organism>
<gene>
    <name evidence="2" type="ordered locus">KNP414_01136</name>
</gene>
<evidence type="ECO:0000256" key="1">
    <source>
        <dbReference type="SAM" id="MobiDB-lite"/>
    </source>
</evidence>
<feature type="region of interest" description="Disordered" evidence="1">
    <location>
        <begin position="25"/>
        <end position="58"/>
    </location>
</feature>
<evidence type="ECO:0000313" key="3">
    <source>
        <dbReference type="Proteomes" id="UP000006620"/>
    </source>
</evidence>
<reference evidence="2 3" key="2">
    <citation type="journal article" date="2013" name="Genome Announc.">
        <title>Genome Sequence of Growth-Improving Paenibacillus mucilaginosus Strain KNP414.</title>
        <authorList>
            <person name="Lu J.J."/>
            <person name="Wang J.F."/>
            <person name="Hu X.F."/>
        </authorList>
    </citation>
    <scope>NUCLEOTIDE SEQUENCE [LARGE SCALE GENOMIC DNA]</scope>
    <source>
        <strain evidence="2 3">KNP414</strain>
    </source>
</reference>
<reference evidence="3" key="1">
    <citation type="submission" date="2011-06" db="EMBL/GenBank/DDBJ databases">
        <title>Complete genome sequence of Paenibacillus mucilaginosus KNP414.</title>
        <authorList>
            <person name="Wang J."/>
            <person name="Hu S."/>
            <person name="Hu X."/>
            <person name="Zhang B."/>
            <person name="Dong D."/>
            <person name="Zhang S."/>
            <person name="Zhao K."/>
            <person name="Wu D."/>
        </authorList>
    </citation>
    <scope>NUCLEOTIDE SEQUENCE [LARGE SCALE GENOMIC DNA]</scope>
    <source>
        <strain evidence="3">KNP414</strain>
    </source>
</reference>
<dbReference type="AlphaFoldDB" id="F8FF03"/>
<dbReference type="HOGENOM" id="CLU_2975051_0_0_9"/>
<protein>
    <submittedName>
        <fullName evidence="2">Uncharacterized protein</fullName>
    </submittedName>
</protein>
<sequence>MYEKGRLRSGSEDMGVVGALAAFLSGPDRETEGRDLEASGDIETLWEDQSTSRHYRKN</sequence>
<dbReference type="EMBL" id="CP002869">
    <property type="protein sequence ID" value="AEI39703.1"/>
    <property type="molecule type" value="Genomic_DNA"/>
</dbReference>
<feature type="compositionally biased region" description="Basic and acidic residues" evidence="1">
    <location>
        <begin position="27"/>
        <end position="37"/>
    </location>
</feature>
<evidence type="ECO:0000313" key="2">
    <source>
        <dbReference type="EMBL" id="AEI39703.1"/>
    </source>
</evidence>
<accession>F8FF03</accession>
<name>F8FF03_PAEMK</name>
<proteinExistence type="predicted"/>
<dbReference type="KEGG" id="pms:KNP414_01136"/>
<dbReference type="Proteomes" id="UP000006620">
    <property type="component" value="Chromosome"/>
</dbReference>